<dbReference type="Pfam" id="PF13927">
    <property type="entry name" value="Ig_3"/>
    <property type="match status" value="2"/>
</dbReference>
<feature type="domain" description="Ig-like" evidence="1">
    <location>
        <begin position="76"/>
        <end position="149"/>
    </location>
</feature>
<dbReference type="Gene3D" id="2.60.40.10">
    <property type="entry name" value="Immunoglobulins"/>
    <property type="match status" value="2"/>
</dbReference>
<dbReference type="PANTHER" id="PTHR46013:SF4">
    <property type="entry name" value="B-CELL RECEPTOR CD22-RELATED"/>
    <property type="match status" value="1"/>
</dbReference>
<dbReference type="GeneTree" id="ENSGT01010000222294"/>
<dbReference type="AlphaFoldDB" id="A0A3Q0SQ88"/>
<evidence type="ECO:0000313" key="3">
    <source>
        <dbReference type="Proteomes" id="UP000261340"/>
    </source>
</evidence>
<protein>
    <recommendedName>
        <fullName evidence="1">Ig-like domain-containing protein</fullName>
    </recommendedName>
</protein>
<dbReference type="STRING" id="61819.ENSACIP00000025476"/>
<accession>A0A3Q0SQ88</accession>
<name>A0A3Q0SQ88_AMPCI</name>
<organism evidence="2 3">
    <name type="scientific">Amphilophus citrinellus</name>
    <name type="common">Midas cichlid</name>
    <name type="synonym">Cichlasoma citrinellum</name>
    <dbReference type="NCBI Taxonomy" id="61819"/>
    <lineage>
        <taxon>Eukaryota</taxon>
        <taxon>Metazoa</taxon>
        <taxon>Chordata</taxon>
        <taxon>Craniata</taxon>
        <taxon>Vertebrata</taxon>
        <taxon>Euteleostomi</taxon>
        <taxon>Actinopterygii</taxon>
        <taxon>Neopterygii</taxon>
        <taxon>Teleostei</taxon>
        <taxon>Neoteleostei</taxon>
        <taxon>Acanthomorphata</taxon>
        <taxon>Ovalentaria</taxon>
        <taxon>Cichlomorphae</taxon>
        <taxon>Cichliformes</taxon>
        <taxon>Cichlidae</taxon>
        <taxon>New World cichlids</taxon>
        <taxon>Cichlasomatinae</taxon>
        <taxon>Heroini</taxon>
        <taxon>Amphilophus</taxon>
    </lineage>
</organism>
<dbReference type="SMART" id="SM00408">
    <property type="entry name" value="IGc2"/>
    <property type="match status" value="2"/>
</dbReference>
<evidence type="ECO:0000259" key="1">
    <source>
        <dbReference type="PROSITE" id="PS50835"/>
    </source>
</evidence>
<keyword evidence="3" id="KW-1185">Reference proteome</keyword>
<reference evidence="2" key="2">
    <citation type="submission" date="2025-09" db="UniProtKB">
        <authorList>
            <consortium name="Ensembl"/>
        </authorList>
    </citation>
    <scope>IDENTIFICATION</scope>
</reference>
<dbReference type="SMART" id="SM00409">
    <property type="entry name" value="IG"/>
    <property type="match status" value="2"/>
</dbReference>
<evidence type="ECO:0000313" key="2">
    <source>
        <dbReference type="Ensembl" id="ENSACIP00000025476.1"/>
    </source>
</evidence>
<reference evidence="2" key="1">
    <citation type="submission" date="2025-08" db="UniProtKB">
        <authorList>
            <consortium name="Ensembl"/>
        </authorList>
    </citation>
    <scope>IDENTIFICATION</scope>
</reference>
<dbReference type="InterPro" id="IPR007110">
    <property type="entry name" value="Ig-like_dom"/>
</dbReference>
<feature type="domain" description="Ig-like" evidence="1">
    <location>
        <begin position="154"/>
        <end position="230"/>
    </location>
</feature>
<dbReference type="SUPFAM" id="SSF48726">
    <property type="entry name" value="Immunoglobulin"/>
    <property type="match status" value="1"/>
</dbReference>
<dbReference type="PANTHER" id="PTHR46013">
    <property type="entry name" value="VASCULAR CELL ADHESION MOLECULE 1"/>
    <property type="match status" value="1"/>
</dbReference>
<dbReference type="InterPro" id="IPR003598">
    <property type="entry name" value="Ig_sub2"/>
</dbReference>
<dbReference type="InterPro" id="IPR036179">
    <property type="entry name" value="Ig-like_dom_sf"/>
</dbReference>
<dbReference type="PROSITE" id="PS50835">
    <property type="entry name" value="IG_LIKE"/>
    <property type="match status" value="2"/>
</dbReference>
<dbReference type="Proteomes" id="UP000261340">
    <property type="component" value="Unplaced"/>
</dbReference>
<dbReference type="InterPro" id="IPR013783">
    <property type="entry name" value="Ig-like_fold"/>
</dbReference>
<dbReference type="InterPro" id="IPR003599">
    <property type="entry name" value="Ig_sub"/>
</dbReference>
<proteinExistence type="predicted"/>
<sequence>MQHLRLMGASVVINCDYDYPFGHIVTSVAWSKLLHVSGRWRSRKSMHLSVRGNDSLKENLSFYNFSKHSCVHISSSELTTIVQPSTVTEGDHVRLTCMSGCPEPTNIFWFRDGQPVTSPAFQARREDAGRYYCAVQGQEIVRSAPVALNVQYAPRDVTLSVSPSGDIISGGTVTFTCGSDANPPAHFSWYKSTSMSVKHTGQVWNITEVTSDVSGSYYCQIQTGDKVQISTMLPVSVNSINFIKREVIYHCSDSGFIFTFVLFRRRKSARRQSYVLTETAAKP</sequence>
<dbReference type="OMA" id="WYKRTEP"/>
<dbReference type="Ensembl" id="ENSACIT00000026144.1">
    <property type="protein sequence ID" value="ENSACIP00000025476.1"/>
    <property type="gene ID" value="ENSACIG00000019729.1"/>
</dbReference>